<proteinExistence type="predicted"/>
<sequence>MQNILFSLNKDFPLKYISELYYLSILQFFCTLISIFFLFFFYYVWFVSQLNYCFFLVLCFQFHPNIYLKVFVHVPWKSWFPFYCLVLSCCNCYFCPTGDSITSTLYILQARGGTKCQIQLQTEWPW</sequence>
<comment type="caution">
    <text evidence="2">The sequence shown here is derived from an EMBL/GenBank/DDBJ whole genome shotgun (WGS) entry which is preliminary data.</text>
</comment>
<protein>
    <submittedName>
        <fullName evidence="2">Uncharacterized protein</fullName>
    </submittedName>
</protein>
<feature type="transmembrane region" description="Helical" evidence="1">
    <location>
        <begin position="20"/>
        <end position="43"/>
    </location>
</feature>
<dbReference type="Proteomes" id="UP001221898">
    <property type="component" value="Unassembled WGS sequence"/>
</dbReference>
<evidence type="ECO:0000256" key="1">
    <source>
        <dbReference type="SAM" id="Phobius"/>
    </source>
</evidence>
<feature type="transmembrane region" description="Helical" evidence="1">
    <location>
        <begin position="49"/>
        <end position="68"/>
    </location>
</feature>
<dbReference type="EMBL" id="JAINUG010000032">
    <property type="protein sequence ID" value="KAJ8409041.1"/>
    <property type="molecule type" value="Genomic_DNA"/>
</dbReference>
<evidence type="ECO:0000313" key="2">
    <source>
        <dbReference type="EMBL" id="KAJ8409041.1"/>
    </source>
</evidence>
<dbReference type="AlphaFoldDB" id="A0AAD7SWE3"/>
<name>A0AAD7SWE3_9TELE</name>
<keyword evidence="1" id="KW-1133">Transmembrane helix</keyword>
<keyword evidence="1" id="KW-0812">Transmembrane</keyword>
<accession>A0AAD7SWE3</accession>
<evidence type="ECO:0000313" key="3">
    <source>
        <dbReference type="Proteomes" id="UP001221898"/>
    </source>
</evidence>
<organism evidence="2 3">
    <name type="scientific">Aldrovandia affinis</name>
    <dbReference type="NCBI Taxonomy" id="143900"/>
    <lineage>
        <taxon>Eukaryota</taxon>
        <taxon>Metazoa</taxon>
        <taxon>Chordata</taxon>
        <taxon>Craniata</taxon>
        <taxon>Vertebrata</taxon>
        <taxon>Euteleostomi</taxon>
        <taxon>Actinopterygii</taxon>
        <taxon>Neopterygii</taxon>
        <taxon>Teleostei</taxon>
        <taxon>Notacanthiformes</taxon>
        <taxon>Halosauridae</taxon>
        <taxon>Aldrovandia</taxon>
    </lineage>
</organism>
<reference evidence="2" key="1">
    <citation type="journal article" date="2023" name="Science">
        <title>Genome structures resolve the early diversification of teleost fishes.</title>
        <authorList>
            <person name="Parey E."/>
            <person name="Louis A."/>
            <person name="Montfort J."/>
            <person name="Bouchez O."/>
            <person name="Roques C."/>
            <person name="Iampietro C."/>
            <person name="Lluch J."/>
            <person name="Castinel A."/>
            <person name="Donnadieu C."/>
            <person name="Desvignes T."/>
            <person name="Floi Bucao C."/>
            <person name="Jouanno E."/>
            <person name="Wen M."/>
            <person name="Mejri S."/>
            <person name="Dirks R."/>
            <person name="Jansen H."/>
            <person name="Henkel C."/>
            <person name="Chen W.J."/>
            <person name="Zahm M."/>
            <person name="Cabau C."/>
            <person name="Klopp C."/>
            <person name="Thompson A.W."/>
            <person name="Robinson-Rechavi M."/>
            <person name="Braasch I."/>
            <person name="Lecointre G."/>
            <person name="Bobe J."/>
            <person name="Postlethwait J.H."/>
            <person name="Berthelot C."/>
            <person name="Roest Crollius H."/>
            <person name="Guiguen Y."/>
        </authorList>
    </citation>
    <scope>NUCLEOTIDE SEQUENCE</scope>
    <source>
        <strain evidence="2">NC1722</strain>
    </source>
</reference>
<keyword evidence="1" id="KW-0472">Membrane</keyword>
<gene>
    <name evidence="2" type="ORF">AAFF_G00240620</name>
</gene>
<keyword evidence="3" id="KW-1185">Reference proteome</keyword>